<dbReference type="SUPFAM" id="SSF57850">
    <property type="entry name" value="RING/U-box"/>
    <property type="match status" value="1"/>
</dbReference>
<keyword evidence="5" id="KW-1185">Reference proteome</keyword>
<evidence type="ECO:0000259" key="3">
    <source>
        <dbReference type="PROSITE" id="PS50089"/>
    </source>
</evidence>
<evidence type="ECO:0000256" key="2">
    <source>
        <dbReference type="PROSITE-ProRule" id="PRU00175"/>
    </source>
</evidence>
<comment type="similarity">
    <text evidence="1">Belongs to the RING-type zinc finger family. LOG2 subfamily.</text>
</comment>
<comment type="caution">
    <text evidence="4">The sequence shown here is derived from an EMBL/GenBank/DDBJ whole genome shotgun (WGS) entry which is preliminary data.</text>
</comment>
<reference evidence="4 5" key="1">
    <citation type="journal article" date="2018" name="Cell">
        <title>The Chara Genome: Secondary Complexity and Implications for Plant Terrestrialization.</title>
        <authorList>
            <person name="Nishiyama T."/>
            <person name="Sakayama H."/>
            <person name="Vries J.D."/>
            <person name="Buschmann H."/>
            <person name="Saint-Marcoux D."/>
            <person name="Ullrich K.K."/>
            <person name="Haas F.B."/>
            <person name="Vanderstraeten L."/>
            <person name="Becker D."/>
            <person name="Lang D."/>
            <person name="Vosolsobe S."/>
            <person name="Rombauts S."/>
            <person name="Wilhelmsson P.K.I."/>
            <person name="Janitza P."/>
            <person name="Kern R."/>
            <person name="Heyl A."/>
            <person name="Rumpler F."/>
            <person name="Villalobos L.I.A.C."/>
            <person name="Clay J.M."/>
            <person name="Skokan R."/>
            <person name="Toyoda A."/>
            <person name="Suzuki Y."/>
            <person name="Kagoshima H."/>
            <person name="Schijlen E."/>
            <person name="Tajeshwar N."/>
            <person name="Catarino B."/>
            <person name="Hetherington A.J."/>
            <person name="Saltykova A."/>
            <person name="Bonnot C."/>
            <person name="Breuninger H."/>
            <person name="Symeonidi A."/>
            <person name="Radhakrishnan G.V."/>
            <person name="Van Nieuwerburgh F."/>
            <person name="Deforce D."/>
            <person name="Chang C."/>
            <person name="Karol K.G."/>
            <person name="Hedrich R."/>
            <person name="Ulvskov P."/>
            <person name="Glockner G."/>
            <person name="Delwiche C.F."/>
            <person name="Petrasek J."/>
            <person name="Van de Peer Y."/>
            <person name="Friml J."/>
            <person name="Beilby M."/>
            <person name="Dolan L."/>
            <person name="Kohara Y."/>
            <person name="Sugano S."/>
            <person name="Fujiyama A."/>
            <person name="Delaux P.-M."/>
            <person name="Quint M."/>
            <person name="TheiBen G."/>
            <person name="Hagemann M."/>
            <person name="Harholt J."/>
            <person name="Dunand C."/>
            <person name="Zachgo S."/>
            <person name="Langdale J."/>
            <person name="Maumus F."/>
            <person name="Straeten D.V.D."/>
            <person name="Gould S.B."/>
            <person name="Rensing S.A."/>
        </authorList>
    </citation>
    <scope>NUCLEOTIDE SEQUENCE [LARGE SCALE GENOMIC DNA]</scope>
    <source>
        <strain evidence="4 5">S276</strain>
    </source>
</reference>
<dbReference type="Proteomes" id="UP000265515">
    <property type="component" value="Unassembled WGS sequence"/>
</dbReference>
<keyword evidence="2" id="KW-0862">Zinc</keyword>
<name>A0A388KN42_CHABU</name>
<dbReference type="InterPro" id="IPR013083">
    <property type="entry name" value="Znf_RING/FYVE/PHD"/>
</dbReference>
<dbReference type="GO" id="GO:0061630">
    <property type="term" value="F:ubiquitin protein ligase activity"/>
    <property type="evidence" value="ECO:0007669"/>
    <property type="project" value="UniProtKB-EC"/>
</dbReference>
<dbReference type="SMART" id="SM00184">
    <property type="entry name" value="RING"/>
    <property type="match status" value="1"/>
</dbReference>
<dbReference type="Gene3D" id="3.30.40.10">
    <property type="entry name" value="Zinc/RING finger domain, C3HC4 (zinc finger)"/>
    <property type="match status" value="1"/>
</dbReference>
<dbReference type="PANTHER" id="PTHR22996">
    <property type="entry name" value="MAHOGUNIN"/>
    <property type="match status" value="1"/>
</dbReference>
<dbReference type="InterPro" id="IPR045195">
    <property type="entry name" value="LOG2-like_mRING_C3HC5"/>
</dbReference>
<dbReference type="PANTHER" id="PTHR22996:SF0">
    <property type="entry name" value="RE60872P-RELATED"/>
    <property type="match status" value="1"/>
</dbReference>
<sequence>MAHEKPSKDGGPPRIKCKEKNGKIPGLSFGKGLEQTFVHAVGEGISFGAYKADGFYGINVIKQVIWVDGVSYVLHDIFGIDRSRDEKTSVNEDHSKQECVICLAENRDTLALPCRHLCMCSECAKALRYQTNKCPICRSELHSLLVINLGDTPAQLP</sequence>
<dbReference type="STRING" id="69332.A0A388KN42"/>
<proteinExistence type="inferred from homology"/>
<dbReference type="InterPro" id="IPR001841">
    <property type="entry name" value="Znf_RING"/>
</dbReference>
<evidence type="ECO:0000313" key="4">
    <source>
        <dbReference type="EMBL" id="GBG71476.1"/>
    </source>
</evidence>
<dbReference type="Gramene" id="GBG71476">
    <property type="protein sequence ID" value="GBG71476"/>
    <property type="gene ID" value="CBR_g8893"/>
</dbReference>
<dbReference type="GO" id="GO:0016567">
    <property type="term" value="P:protein ubiquitination"/>
    <property type="evidence" value="ECO:0007669"/>
    <property type="project" value="TreeGrafter"/>
</dbReference>
<dbReference type="GO" id="GO:0008270">
    <property type="term" value="F:zinc ion binding"/>
    <property type="evidence" value="ECO:0007669"/>
    <property type="project" value="UniProtKB-KW"/>
</dbReference>
<dbReference type="AlphaFoldDB" id="A0A388KN42"/>
<keyword evidence="2" id="KW-0863">Zinc-finger</keyword>
<dbReference type="EMBL" id="BFEA01000147">
    <property type="protein sequence ID" value="GBG71476.1"/>
    <property type="molecule type" value="Genomic_DNA"/>
</dbReference>
<evidence type="ECO:0000256" key="1">
    <source>
        <dbReference type="ARBA" id="ARBA00025721"/>
    </source>
</evidence>
<evidence type="ECO:0000313" key="5">
    <source>
        <dbReference type="Proteomes" id="UP000265515"/>
    </source>
</evidence>
<gene>
    <name evidence="4" type="ORF">CBR_g8893</name>
</gene>
<organism evidence="4 5">
    <name type="scientific">Chara braunii</name>
    <name type="common">Braun's stonewort</name>
    <dbReference type="NCBI Taxonomy" id="69332"/>
    <lineage>
        <taxon>Eukaryota</taxon>
        <taxon>Viridiplantae</taxon>
        <taxon>Streptophyta</taxon>
        <taxon>Charophyceae</taxon>
        <taxon>Charales</taxon>
        <taxon>Characeae</taxon>
        <taxon>Chara</taxon>
    </lineage>
</organism>
<dbReference type="Pfam" id="PF13920">
    <property type="entry name" value="zf-C3HC4_3"/>
    <property type="match status" value="1"/>
</dbReference>
<accession>A0A388KN42</accession>
<feature type="domain" description="RING-type" evidence="3">
    <location>
        <begin position="99"/>
        <end position="138"/>
    </location>
</feature>
<keyword evidence="2" id="KW-0479">Metal-binding</keyword>
<protein>
    <recommendedName>
        <fullName evidence="3">RING-type domain-containing protein</fullName>
    </recommendedName>
</protein>
<dbReference type="OrthoDB" id="1711136at2759"/>
<dbReference type="InterPro" id="IPR045194">
    <property type="entry name" value="MGRN1/RNF157-like"/>
</dbReference>
<dbReference type="CDD" id="cd16789">
    <property type="entry name" value="mRING-HC-C3HC5_MGRN1-like"/>
    <property type="match status" value="1"/>
</dbReference>
<dbReference type="PROSITE" id="PS50089">
    <property type="entry name" value="ZF_RING_2"/>
    <property type="match status" value="1"/>
</dbReference>